<feature type="coiled-coil region" evidence="9">
    <location>
        <begin position="50"/>
        <end position="84"/>
    </location>
</feature>
<comment type="subcellular location">
    <subcellularLocation>
        <location evidence="1">Cell membrane</location>
        <topology evidence="1">Single-pass type II membrane protein</topology>
    </subcellularLocation>
</comment>
<evidence type="ECO:0000256" key="2">
    <source>
        <dbReference type="ARBA" id="ARBA00022475"/>
    </source>
</evidence>
<dbReference type="Proteomes" id="UP001549055">
    <property type="component" value="Unassembled WGS sequence"/>
</dbReference>
<comment type="caution">
    <text evidence="11">The sequence shown here is derived from an EMBL/GenBank/DDBJ whole genome shotgun (WGS) entry which is preliminary data.</text>
</comment>
<keyword evidence="7" id="KW-0131">Cell cycle</keyword>
<evidence type="ECO:0000256" key="9">
    <source>
        <dbReference type="SAM" id="Coils"/>
    </source>
</evidence>
<dbReference type="InterPro" id="IPR011922">
    <property type="entry name" value="Cell_div_FtsL"/>
</dbReference>
<evidence type="ECO:0000256" key="3">
    <source>
        <dbReference type="ARBA" id="ARBA00022618"/>
    </source>
</evidence>
<keyword evidence="9" id="KW-0175">Coiled coil</keyword>
<feature type="transmembrane region" description="Helical" evidence="10">
    <location>
        <begin position="27"/>
        <end position="46"/>
    </location>
</feature>
<keyword evidence="3 11" id="KW-0132">Cell division</keyword>
<organism evidence="11 12">
    <name type="scientific">Streptococcus gallinaceus</name>
    <dbReference type="NCBI Taxonomy" id="165758"/>
    <lineage>
        <taxon>Bacteria</taxon>
        <taxon>Bacillati</taxon>
        <taxon>Bacillota</taxon>
        <taxon>Bacilli</taxon>
        <taxon>Lactobacillales</taxon>
        <taxon>Streptococcaceae</taxon>
        <taxon>Streptococcus</taxon>
    </lineage>
</organism>
<protein>
    <recommendedName>
        <fullName evidence="8">Cell division protein FtsL</fullName>
    </recommendedName>
</protein>
<dbReference type="EMBL" id="JBEPMK010000004">
    <property type="protein sequence ID" value="MET3644586.1"/>
    <property type="molecule type" value="Genomic_DNA"/>
</dbReference>
<keyword evidence="6 10" id="KW-0472">Membrane</keyword>
<dbReference type="NCBIfam" id="TIGR02209">
    <property type="entry name" value="ftsL_broad"/>
    <property type="match status" value="1"/>
</dbReference>
<evidence type="ECO:0000256" key="4">
    <source>
        <dbReference type="ARBA" id="ARBA00022692"/>
    </source>
</evidence>
<evidence type="ECO:0000256" key="6">
    <source>
        <dbReference type="ARBA" id="ARBA00023136"/>
    </source>
</evidence>
<name>A0ABV2JKY1_9STRE</name>
<reference evidence="11 12" key="1">
    <citation type="submission" date="2024-06" db="EMBL/GenBank/DDBJ databases">
        <title>Genomic Encyclopedia of Type Strains, Phase IV (KMG-IV): sequencing the most valuable type-strain genomes for metagenomic binning, comparative biology and taxonomic classification.</title>
        <authorList>
            <person name="Goeker M."/>
        </authorList>
    </citation>
    <scope>NUCLEOTIDE SEQUENCE [LARGE SCALE GENOMIC DNA]</scope>
    <source>
        <strain evidence="11 12">DSM 15349</strain>
    </source>
</reference>
<proteinExistence type="predicted"/>
<gene>
    <name evidence="11" type="ORF">ABID27_001213</name>
</gene>
<evidence type="ECO:0000256" key="7">
    <source>
        <dbReference type="ARBA" id="ARBA00023306"/>
    </source>
</evidence>
<dbReference type="GO" id="GO:0051301">
    <property type="term" value="P:cell division"/>
    <property type="evidence" value="ECO:0007669"/>
    <property type="project" value="UniProtKB-KW"/>
</dbReference>
<accession>A0ABV2JKY1</accession>
<evidence type="ECO:0000256" key="5">
    <source>
        <dbReference type="ARBA" id="ARBA00022989"/>
    </source>
</evidence>
<keyword evidence="4 10" id="KW-0812">Transmembrane</keyword>
<keyword evidence="2" id="KW-1003">Cell membrane</keyword>
<evidence type="ECO:0000256" key="8">
    <source>
        <dbReference type="NCBIfam" id="TIGR02209"/>
    </source>
</evidence>
<keyword evidence="12" id="KW-1185">Reference proteome</keyword>
<dbReference type="RefSeq" id="WP_253365285.1">
    <property type="nucleotide sequence ID" value="NZ_JALJXU010000005.1"/>
</dbReference>
<evidence type="ECO:0000313" key="12">
    <source>
        <dbReference type="Proteomes" id="UP001549055"/>
    </source>
</evidence>
<keyword evidence="5 10" id="KW-1133">Transmembrane helix</keyword>
<evidence type="ECO:0000256" key="1">
    <source>
        <dbReference type="ARBA" id="ARBA00004401"/>
    </source>
</evidence>
<evidence type="ECO:0000256" key="10">
    <source>
        <dbReference type="SAM" id="Phobius"/>
    </source>
</evidence>
<evidence type="ECO:0000313" key="11">
    <source>
        <dbReference type="EMBL" id="MET3644586.1"/>
    </source>
</evidence>
<sequence length="107" mass="12150">MLQDKRRDVARRVIEEKIRTFSRVEKAFYGSIVFSGIVLAIGIIFLQTRLLQLQSDMATVNQNISSKQAELNDAQQAVNELSRKEHLTEIAKKEGLTFNNNNIGVTE</sequence>